<dbReference type="Proteomes" id="UP001221898">
    <property type="component" value="Unassembled WGS sequence"/>
</dbReference>
<evidence type="ECO:0000313" key="2">
    <source>
        <dbReference type="EMBL" id="KAJ8405864.1"/>
    </source>
</evidence>
<feature type="region of interest" description="Disordered" evidence="1">
    <location>
        <begin position="1"/>
        <end position="30"/>
    </location>
</feature>
<comment type="caution">
    <text evidence="2">The sequence shown here is derived from an EMBL/GenBank/DDBJ whole genome shotgun (WGS) entry which is preliminary data.</text>
</comment>
<dbReference type="AlphaFoldDB" id="A0AAD7SND8"/>
<dbReference type="EMBL" id="JAINUG010000046">
    <property type="protein sequence ID" value="KAJ8405864.1"/>
    <property type="molecule type" value="Genomic_DNA"/>
</dbReference>
<keyword evidence="3" id="KW-1185">Reference proteome</keyword>
<proteinExistence type="predicted"/>
<name>A0AAD7SND8_9TELE</name>
<accession>A0AAD7SND8</accession>
<evidence type="ECO:0000313" key="3">
    <source>
        <dbReference type="Proteomes" id="UP001221898"/>
    </source>
</evidence>
<feature type="compositionally biased region" description="Basic residues" evidence="1">
    <location>
        <begin position="1"/>
        <end position="10"/>
    </location>
</feature>
<feature type="compositionally biased region" description="Polar residues" evidence="1">
    <location>
        <begin position="20"/>
        <end position="30"/>
    </location>
</feature>
<feature type="non-terminal residue" evidence="2">
    <location>
        <position position="1"/>
    </location>
</feature>
<gene>
    <name evidence="2" type="ORF">AAFF_G00313010</name>
</gene>
<sequence>VRSRQGRRSFSRYGERIARKSSTGLPSSDSRWNCRTGCFSKDCGLYQSVDIRSQRMSRWTDPRRRRAVTTTRQCRPRPQRCAWEGPTAAVCVQAPPLSRPWPHPLAPDA</sequence>
<reference evidence="2" key="1">
    <citation type="journal article" date="2023" name="Science">
        <title>Genome structures resolve the early diversification of teleost fishes.</title>
        <authorList>
            <person name="Parey E."/>
            <person name="Louis A."/>
            <person name="Montfort J."/>
            <person name="Bouchez O."/>
            <person name="Roques C."/>
            <person name="Iampietro C."/>
            <person name="Lluch J."/>
            <person name="Castinel A."/>
            <person name="Donnadieu C."/>
            <person name="Desvignes T."/>
            <person name="Floi Bucao C."/>
            <person name="Jouanno E."/>
            <person name="Wen M."/>
            <person name="Mejri S."/>
            <person name="Dirks R."/>
            <person name="Jansen H."/>
            <person name="Henkel C."/>
            <person name="Chen W.J."/>
            <person name="Zahm M."/>
            <person name="Cabau C."/>
            <person name="Klopp C."/>
            <person name="Thompson A.W."/>
            <person name="Robinson-Rechavi M."/>
            <person name="Braasch I."/>
            <person name="Lecointre G."/>
            <person name="Bobe J."/>
            <person name="Postlethwait J.H."/>
            <person name="Berthelot C."/>
            <person name="Roest Crollius H."/>
            <person name="Guiguen Y."/>
        </authorList>
    </citation>
    <scope>NUCLEOTIDE SEQUENCE</scope>
    <source>
        <strain evidence="2">NC1722</strain>
    </source>
</reference>
<feature type="non-terminal residue" evidence="2">
    <location>
        <position position="109"/>
    </location>
</feature>
<evidence type="ECO:0000256" key="1">
    <source>
        <dbReference type="SAM" id="MobiDB-lite"/>
    </source>
</evidence>
<protein>
    <submittedName>
        <fullName evidence="2">Uncharacterized protein</fullName>
    </submittedName>
</protein>
<organism evidence="2 3">
    <name type="scientific">Aldrovandia affinis</name>
    <dbReference type="NCBI Taxonomy" id="143900"/>
    <lineage>
        <taxon>Eukaryota</taxon>
        <taxon>Metazoa</taxon>
        <taxon>Chordata</taxon>
        <taxon>Craniata</taxon>
        <taxon>Vertebrata</taxon>
        <taxon>Euteleostomi</taxon>
        <taxon>Actinopterygii</taxon>
        <taxon>Neopterygii</taxon>
        <taxon>Teleostei</taxon>
        <taxon>Notacanthiformes</taxon>
        <taxon>Halosauridae</taxon>
        <taxon>Aldrovandia</taxon>
    </lineage>
</organism>